<evidence type="ECO:0000313" key="1">
    <source>
        <dbReference type="EMBL" id="KAJ8664913.1"/>
    </source>
</evidence>
<dbReference type="EMBL" id="CM056744">
    <property type="protein sequence ID" value="KAJ8664913.1"/>
    <property type="molecule type" value="Genomic_DNA"/>
</dbReference>
<protein>
    <submittedName>
        <fullName evidence="1">Uncharacterized protein</fullName>
    </submittedName>
</protein>
<keyword evidence="2" id="KW-1185">Reference proteome</keyword>
<evidence type="ECO:0000313" key="2">
    <source>
        <dbReference type="Proteomes" id="UP001239111"/>
    </source>
</evidence>
<proteinExistence type="predicted"/>
<name>A0ACC2N1C6_9HYME</name>
<gene>
    <name evidence="1" type="ORF">QAD02_006575</name>
</gene>
<dbReference type="Proteomes" id="UP001239111">
    <property type="component" value="Chromosome 4"/>
</dbReference>
<sequence>MPSDRINRLRQKLRDWREKSSPTLFTKYRTTDKKPGQEIQANAVKKREAVEASPRPNLKKLLSDMMPRQRKRDLSDPNGKPSNYMMKKIRQSCESENALNDLPELVRNPPQPQMDGSLEMQLSLENDLPYHAPYSSDEMDSPQLPLMLRNVEVCTVGYANLLKVMFCMYMIPFVFHVVFNVNRVTFNRTFINVYR</sequence>
<accession>A0ACC2N1C6</accession>
<organism evidence="1 2">
    <name type="scientific">Eretmocerus hayati</name>
    <dbReference type="NCBI Taxonomy" id="131215"/>
    <lineage>
        <taxon>Eukaryota</taxon>
        <taxon>Metazoa</taxon>
        <taxon>Ecdysozoa</taxon>
        <taxon>Arthropoda</taxon>
        <taxon>Hexapoda</taxon>
        <taxon>Insecta</taxon>
        <taxon>Pterygota</taxon>
        <taxon>Neoptera</taxon>
        <taxon>Endopterygota</taxon>
        <taxon>Hymenoptera</taxon>
        <taxon>Apocrita</taxon>
        <taxon>Proctotrupomorpha</taxon>
        <taxon>Chalcidoidea</taxon>
        <taxon>Aphelinidae</taxon>
        <taxon>Aphelininae</taxon>
        <taxon>Eretmocerus</taxon>
    </lineage>
</organism>
<reference evidence="1" key="1">
    <citation type="submission" date="2023-04" db="EMBL/GenBank/DDBJ databases">
        <title>A chromosome-level genome assembly of the parasitoid wasp Eretmocerus hayati.</title>
        <authorList>
            <person name="Zhong Y."/>
            <person name="Liu S."/>
            <person name="Liu Y."/>
        </authorList>
    </citation>
    <scope>NUCLEOTIDE SEQUENCE</scope>
    <source>
        <strain evidence="1">ZJU_SS_LIU_2023</strain>
    </source>
</reference>
<comment type="caution">
    <text evidence="1">The sequence shown here is derived from an EMBL/GenBank/DDBJ whole genome shotgun (WGS) entry which is preliminary data.</text>
</comment>